<sequence>MFETNRKSSRETCVSTPSPASSPLTPGMDAPPAEPLFAEYDKQSATLDSIGAWSAVQPNYNQPPGSDANSYSIGSDMRSLGSKYNAMCLGPHSVPTSAPGYTTRSSVDDGTAQGDYVLSTTTHAQAHTSDVDYTELDEAILRGRSTTLPNIFAAPNSLYRFSPGPISPASNSTFNMLSRHGSMSVASNNRTVSPLGLPLVANPIHQSASLDTHFTATLDSIHSHTGSSAGVPHVPVRRFSEFSIEQNSYLALAAYSMAPHFAAASGASAQTSDVVDAINASGASHGVVGRPTFAPSSISATSASSLSIGAAVGSKPAMNGSSLPSARGEESAYPQPAAAPTRYSSFNHHLPTMREEESPSAPLSPPNFADSVLMRNMGFSAMPLPLPSDPPVAGTASSPLDVHGAVCASVGASATSDASLARDAGAGGSYLPLRVKSLKDLRRPSLDSRSSDQIASALFERAAGLQQSMSLNHLPGIGRRHSLSTSNLSVPTSTSATNLDHEHGGMPLYYPSEYSVYPPFGYPGHGFAPAMHPYGAPSGQQQQQFHPFALGSAPIARVPGGVLVNNGPMQNAGQTAAGSGMYGPHMLGVMAAHPHMSHLSFQSQYHHAGHSQAALGPASYLGEQPPQLPPLPQPIPVTLTSSLQTQQQQHVLQQQHHTRRASHPAISSMDTPATAASSGATAHSGSHALLPNPATTITPNMPFADMGKGLAFSSLPKGTRVFVVQFKGSRCDLYFAPNKGVEPKIIPTLALAASQPVSTSAVPLEAATYEPGTYVLVEADRGVDLGVIKEELLTTESILSFSSSIPEVVCADHTTHEGRLSAAPAEGDGITERASGSTAHRPASNSESQASSSSVSSKDVFVKRIFRVADPREVSDLRNNKVADEQKALSMCQDKVQQRRLSMHVAEAEFQYDRRKLTFYFTADRRVDFRELVRELFKHFKTRIWMCQLSN</sequence>
<organism evidence="1 2">
    <name type="scientific">Coemansia aciculifera</name>
    <dbReference type="NCBI Taxonomy" id="417176"/>
    <lineage>
        <taxon>Eukaryota</taxon>
        <taxon>Fungi</taxon>
        <taxon>Fungi incertae sedis</taxon>
        <taxon>Zoopagomycota</taxon>
        <taxon>Kickxellomycotina</taxon>
        <taxon>Kickxellomycetes</taxon>
        <taxon>Kickxellales</taxon>
        <taxon>Kickxellaceae</taxon>
        <taxon>Coemansia</taxon>
    </lineage>
</organism>
<evidence type="ECO:0000313" key="1">
    <source>
        <dbReference type="EMBL" id="KAJ2899418.1"/>
    </source>
</evidence>
<reference evidence="1" key="1">
    <citation type="submission" date="2022-07" db="EMBL/GenBank/DDBJ databases">
        <title>Phylogenomic reconstructions and comparative analyses of Kickxellomycotina fungi.</title>
        <authorList>
            <person name="Reynolds N.K."/>
            <person name="Stajich J.E."/>
            <person name="Barry K."/>
            <person name="Grigoriev I.V."/>
            <person name="Crous P."/>
            <person name="Smith M.E."/>
        </authorList>
    </citation>
    <scope>NUCLEOTIDE SEQUENCE</scope>
    <source>
        <strain evidence="1">CBS 190363</strain>
    </source>
</reference>
<dbReference type="Proteomes" id="UP001139981">
    <property type="component" value="Unassembled WGS sequence"/>
</dbReference>
<comment type="caution">
    <text evidence="1">The sequence shown here is derived from an EMBL/GenBank/DDBJ whole genome shotgun (WGS) entry which is preliminary data.</text>
</comment>
<evidence type="ECO:0000313" key="2">
    <source>
        <dbReference type="Proteomes" id="UP001139981"/>
    </source>
</evidence>
<name>A0ACC1M976_9FUNG</name>
<dbReference type="EMBL" id="JANBVB010000027">
    <property type="protein sequence ID" value="KAJ2899418.1"/>
    <property type="molecule type" value="Genomic_DNA"/>
</dbReference>
<gene>
    <name evidence="1" type="ORF">IWW38_000992</name>
</gene>
<protein>
    <submittedName>
        <fullName evidence="1">Uncharacterized protein</fullName>
    </submittedName>
</protein>
<keyword evidence="2" id="KW-1185">Reference proteome</keyword>
<accession>A0ACC1M976</accession>
<proteinExistence type="predicted"/>